<protein>
    <recommendedName>
        <fullName evidence="2">Barstar (barnase inhibitor) domain-containing protein</fullName>
    </recommendedName>
</protein>
<sequence length="152" mass="17843">MSVNIYVARSEADLKKFSDFAIVKIEGQKSKTLRQFYEHIAEVLDFPDYFGFNLDSLDELLNDLEWIEDHKLALYFCHTEDFVSQERNPDKLSNLLHMLDATAEDWKWLDEEEDVFAKELVFIFEDSSRLRELLKQEEIGFEYISGEADSAG</sequence>
<comment type="caution">
    <text evidence="3">The sequence shown here is derived from an EMBL/GenBank/DDBJ whole genome shotgun (WGS) entry which is preliminary data.</text>
</comment>
<evidence type="ECO:0000313" key="3">
    <source>
        <dbReference type="EMBL" id="GAA4456566.1"/>
    </source>
</evidence>
<gene>
    <name evidence="3" type="ORF">GCM10023189_26030</name>
</gene>
<evidence type="ECO:0000259" key="2">
    <source>
        <dbReference type="Pfam" id="PF01337"/>
    </source>
</evidence>
<feature type="domain" description="Barstar (barnase inhibitor)" evidence="2">
    <location>
        <begin position="21"/>
        <end position="115"/>
    </location>
</feature>
<dbReference type="Pfam" id="PF01337">
    <property type="entry name" value="Barstar"/>
    <property type="match status" value="1"/>
</dbReference>
<accession>A0ABP8MUZ6</accession>
<dbReference type="InterPro" id="IPR000468">
    <property type="entry name" value="Barstar"/>
</dbReference>
<evidence type="ECO:0000256" key="1">
    <source>
        <dbReference type="ARBA" id="ARBA00006845"/>
    </source>
</evidence>
<reference evidence="4" key="1">
    <citation type="journal article" date="2019" name="Int. J. Syst. Evol. Microbiol.">
        <title>The Global Catalogue of Microorganisms (GCM) 10K type strain sequencing project: providing services to taxonomists for standard genome sequencing and annotation.</title>
        <authorList>
            <consortium name="The Broad Institute Genomics Platform"/>
            <consortium name="The Broad Institute Genome Sequencing Center for Infectious Disease"/>
            <person name="Wu L."/>
            <person name="Ma J."/>
        </authorList>
    </citation>
    <scope>NUCLEOTIDE SEQUENCE [LARGE SCALE GENOMIC DNA]</scope>
    <source>
        <strain evidence="4">JCM 17927</strain>
    </source>
</reference>
<keyword evidence="4" id="KW-1185">Reference proteome</keyword>
<dbReference type="Gene3D" id="3.30.370.10">
    <property type="entry name" value="Barstar-like"/>
    <property type="match status" value="1"/>
</dbReference>
<dbReference type="SUPFAM" id="SSF52038">
    <property type="entry name" value="Barstar-related"/>
    <property type="match status" value="1"/>
</dbReference>
<evidence type="ECO:0000313" key="4">
    <source>
        <dbReference type="Proteomes" id="UP001501175"/>
    </source>
</evidence>
<dbReference type="EMBL" id="BAABHD010000028">
    <property type="protein sequence ID" value="GAA4456566.1"/>
    <property type="molecule type" value="Genomic_DNA"/>
</dbReference>
<organism evidence="3 4">
    <name type="scientific">Nibrella saemangeumensis</name>
    <dbReference type="NCBI Taxonomy" id="1084526"/>
    <lineage>
        <taxon>Bacteria</taxon>
        <taxon>Pseudomonadati</taxon>
        <taxon>Bacteroidota</taxon>
        <taxon>Cytophagia</taxon>
        <taxon>Cytophagales</taxon>
        <taxon>Spirosomataceae</taxon>
        <taxon>Nibrella</taxon>
    </lineage>
</organism>
<proteinExistence type="inferred from homology"/>
<dbReference type="Proteomes" id="UP001501175">
    <property type="component" value="Unassembled WGS sequence"/>
</dbReference>
<name>A0ABP8MUZ6_9BACT</name>
<dbReference type="RefSeq" id="WP_345244139.1">
    <property type="nucleotide sequence ID" value="NZ_BAABHD010000028.1"/>
</dbReference>
<dbReference type="InterPro" id="IPR035905">
    <property type="entry name" value="Barstar-like_sf"/>
</dbReference>
<comment type="similarity">
    <text evidence="1">Belongs to the barstar family.</text>
</comment>